<evidence type="ECO:0008006" key="3">
    <source>
        <dbReference type="Google" id="ProtNLM"/>
    </source>
</evidence>
<reference evidence="1" key="1">
    <citation type="submission" date="2019-10" db="EMBL/GenBank/DDBJ databases">
        <title>Draft genome sequece of Microseira wollei NIES-4236.</title>
        <authorList>
            <person name="Yamaguchi H."/>
            <person name="Suzuki S."/>
            <person name="Kawachi M."/>
        </authorList>
    </citation>
    <scope>NUCLEOTIDE SEQUENCE</scope>
    <source>
        <strain evidence="1">NIES-4236</strain>
    </source>
</reference>
<dbReference type="GO" id="GO:0009036">
    <property type="term" value="F:type II site-specific deoxyribonuclease activity"/>
    <property type="evidence" value="ECO:0007669"/>
    <property type="project" value="InterPro"/>
</dbReference>
<sequence>MASSNKREAWLLDQLSKSEFFHQKLHEWGMLETANLIEQVKGETLTWNCDDLGISTTAWNKVIHRGIKPVIVFAHPQILMSISRAVGYYRMLAMVSQKSMQQVGLPSNRYEQGKAFPNEQIAWDITQHLNNIISHLVETDEQIDAREFDLWRGMAAGSQAQGSWQNAKGSKVEILIKAMVQLKLREGNWIDNEASDTDETAMQLKDGRRIVFASEPDIGVYRNERIIAAVEIKGGIDTAAVLERFGATLKSLIRAKEANPESITILILPGVSVTTRAREALNANRNVVNYWFILEEVINQEDKKEELFRLLAI</sequence>
<dbReference type="GO" id="GO:0000287">
    <property type="term" value="F:magnesium ion binding"/>
    <property type="evidence" value="ECO:0007669"/>
    <property type="project" value="InterPro"/>
</dbReference>
<keyword evidence="2" id="KW-1185">Reference proteome</keyword>
<organism evidence="1 2">
    <name type="scientific">Microseira wollei NIES-4236</name>
    <dbReference type="NCBI Taxonomy" id="2530354"/>
    <lineage>
        <taxon>Bacteria</taxon>
        <taxon>Bacillati</taxon>
        <taxon>Cyanobacteriota</taxon>
        <taxon>Cyanophyceae</taxon>
        <taxon>Oscillatoriophycideae</taxon>
        <taxon>Aerosakkonematales</taxon>
        <taxon>Aerosakkonemataceae</taxon>
        <taxon>Microseira</taxon>
    </lineage>
</organism>
<evidence type="ECO:0000313" key="2">
    <source>
        <dbReference type="Proteomes" id="UP001050975"/>
    </source>
</evidence>
<dbReference type="GO" id="GO:0003677">
    <property type="term" value="F:DNA binding"/>
    <property type="evidence" value="ECO:0007669"/>
    <property type="project" value="InterPro"/>
</dbReference>
<proteinExistence type="predicted"/>
<dbReference type="GO" id="GO:0009307">
    <property type="term" value="P:DNA restriction-modification system"/>
    <property type="evidence" value="ECO:0007669"/>
    <property type="project" value="InterPro"/>
</dbReference>
<dbReference type="AlphaFoldDB" id="A0AAV3XS13"/>
<evidence type="ECO:0000313" key="1">
    <source>
        <dbReference type="EMBL" id="GET44100.1"/>
    </source>
</evidence>
<protein>
    <recommendedName>
        <fullName evidence="3">XcyI family restriction endonuclease</fullName>
    </recommendedName>
</protein>
<dbReference type="Pfam" id="PF09571">
    <property type="entry name" value="RE_XcyI"/>
    <property type="match status" value="1"/>
</dbReference>
<dbReference type="InterPro" id="IPR019071">
    <property type="entry name" value="Restrct_endonuc_II_XcyI"/>
</dbReference>
<dbReference type="EMBL" id="BLAY01000291">
    <property type="protein sequence ID" value="GET44100.1"/>
    <property type="molecule type" value="Genomic_DNA"/>
</dbReference>
<dbReference type="RefSeq" id="WP_226593602.1">
    <property type="nucleotide sequence ID" value="NZ_BLAY01000291.1"/>
</dbReference>
<gene>
    <name evidence="1" type="ORF">MiSe_89260</name>
</gene>
<name>A0AAV3XS13_9CYAN</name>
<comment type="caution">
    <text evidence="1">The sequence shown here is derived from an EMBL/GenBank/DDBJ whole genome shotgun (WGS) entry which is preliminary data.</text>
</comment>
<dbReference type="Proteomes" id="UP001050975">
    <property type="component" value="Unassembled WGS sequence"/>
</dbReference>
<accession>A0AAV3XS13</accession>